<evidence type="ECO:0000313" key="1">
    <source>
        <dbReference type="EMBL" id="MBC8752741.1"/>
    </source>
</evidence>
<dbReference type="NCBIfam" id="TIGR02292">
    <property type="entry name" value="ygfB_yecA"/>
    <property type="match status" value="1"/>
</dbReference>
<sequence>MKDEIAPTLPLNETEIDQLDDFLTSDSAPDAAMDVSMMDGFMTALASGPNLMMPGTMLGWIWDAEHGQDLPTFASADESKGIVGLIIRHWNSVNDMLNDASAGYEPLILEHESDGRVISVIDDWCEGYYKSIAVDRTAWAPVLAEHPEWFTVIMLYGTEEGKRLAMLAITHIFAEKPGNLADITFHVRAIWPANDRRTNEVGSAKKFRQANFRTPDYGSVLALCWNSCGRAWAKRFPSLVRIGPRPKRRTGSCLMIASANRTS</sequence>
<comment type="caution">
    <text evidence="1">The sequence shown here is derived from an EMBL/GenBank/DDBJ whole genome shotgun (WGS) entry which is preliminary data.</text>
</comment>
<dbReference type="Proteomes" id="UP000736373">
    <property type="component" value="Unassembled WGS sequence"/>
</dbReference>
<dbReference type="InterPro" id="IPR036255">
    <property type="entry name" value="YgfB-like_sf"/>
</dbReference>
<name>A0ABR7Q2G0_9BURK</name>
<organism evidence="1 2">
    <name type="scientific">Paraburkholderia podalyriae</name>
    <dbReference type="NCBI Taxonomy" id="1938811"/>
    <lineage>
        <taxon>Bacteria</taxon>
        <taxon>Pseudomonadati</taxon>
        <taxon>Pseudomonadota</taxon>
        <taxon>Betaproteobacteria</taxon>
        <taxon>Burkholderiales</taxon>
        <taxon>Burkholderiaceae</taxon>
        <taxon>Paraburkholderia</taxon>
    </lineage>
</organism>
<dbReference type="EMBL" id="VZQQ01000144">
    <property type="protein sequence ID" value="MBC8752741.1"/>
    <property type="molecule type" value="Genomic_DNA"/>
</dbReference>
<dbReference type="SUPFAM" id="SSF101327">
    <property type="entry name" value="YgfB-like"/>
    <property type="match status" value="1"/>
</dbReference>
<reference evidence="1 2" key="1">
    <citation type="submission" date="2019-09" db="EMBL/GenBank/DDBJ databases">
        <title>Paraburkholderia podalyriae sp. nov., A South African Podalyria-associated rhizobium.</title>
        <authorList>
            <person name="Mavima L."/>
            <person name="Beukes C.W."/>
            <person name="Palmer M."/>
            <person name="De Meyer S.E."/>
            <person name="James E.K."/>
            <person name="Maluk M."/>
            <person name="Avontuur J.R."/>
            <person name="Chan W.Y."/>
            <person name="Venter S.N."/>
            <person name="Steenkamp E.T."/>
        </authorList>
    </citation>
    <scope>NUCLEOTIDE SEQUENCE [LARGE SCALE GENOMIC DNA]</scope>
    <source>
        <strain evidence="1 2">WC7.3b</strain>
    </source>
</reference>
<dbReference type="InterPro" id="IPR011978">
    <property type="entry name" value="YgfB-like"/>
</dbReference>
<accession>A0ABR7Q2G0</accession>
<keyword evidence="2" id="KW-1185">Reference proteome</keyword>
<dbReference type="Pfam" id="PF03695">
    <property type="entry name" value="UPF0149"/>
    <property type="match status" value="1"/>
</dbReference>
<dbReference type="Gene3D" id="1.20.120.740">
    <property type="entry name" value="YgfB uncharacterised protein family UPF0149, PF03695"/>
    <property type="match status" value="1"/>
</dbReference>
<proteinExistence type="predicted"/>
<evidence type="ECO:0000313" key="2">
    <source>
        <dbReference type="Proteomes" id="UP000736373"/>
    </source>
</evidence>
<gene>
    <name evidence="1" type="ORF">F6X42_42265</name>
</gene>
<protein>
    <submittedName>
        <fullName evidence="1">UPF0149 family protein</fullName>
    </submittedName>
</protein>